<name>A0A1M5V589_9BACT</name>
<evidence type="ECO:0000313" key="1">
    <source>
        <dbReference type="EMBL" id="SHH70391.1"/>
    </source>
</evidence>
<evidence type="ECO:0000313" key="2">
    <source>
        <dbReference type="Proteomes" id="UP000184139"/>
    </source>
</evidence>
<gene>
    <name evidence="1" type="ORF">SAMN02745124_01496</name>
</gene>
<organism evidence="1 2">
    <name type="scientific">Desulfofustis glycolicus DSM 9705</name>
    <dbReference type="NCBI Taxonomy" id="1121409"/>
    <lineage>
        <taxon>Bacteria</taxon>
        <taxon>Pseudomonadati</taxon>
        <taxon>Thermodesulfobacteriota</taxon>
        <taxon>Desulfobulbia</taxon>
        <taxon>Desulfobulbales</taxon>
        <taxon>Desulfocapsaceae</taxon>
        <taxon>Desulfofustis</taxon>
    </lineage>
</organism>
<keyword evidence="2" id="KW-1185">Reference proteome</keyword>
<dbReference type="InterPro" id="IPR038555">
    <property type="entry name" value="Zincin_1_sf"/>
</dbReference>
<dbReference type="CDD" id="cd12952">
    <property type="entry name" value="MMP_ACEL2062"/>
    <property type="match status" value="1"/>
</dbReference>
<dbReference type="Pfam" id="PF06262">
    <property type="entry name" value="Zincin_1"/>
    <property type="match status" value="1"/>
</dbReference>
<keyword evidence="1" id="KW-0378">Hydrolase</keyword>
<dbReference type="STRING" id="1121409.SAMN02745124_01496"/>
<sequence length="131" mass="14907">MKTLMDREHFEQLTESVFEALPKALLDKVDNVLFVIEDWPDGETMKTMALESQFGLLGLYRGLPLAERSIDMSGTLPDEILLYQGPIEFWANEDGMKVFDVIYDTLLHEIGHHFGFDEEELAALEQNGPTS</sequence>
<keyword evidence="1" id="KW-0645">Protease</keyword>
<dbReference type="OrthoDB" id="9806895at2"/>
<dbReference type="EMBL" id="FQXS01000007">
    <property type="protein sequence ID" value="SHH70391.1"/>
    <property type="molecule type" value="Genomic_DNA"/>
</dbReference>
<dbReference type="AlphaFoldDB" id="A0A1M5V589"/>
<keyword evidence="1" id="KW-0482">Metalloprotease</keyword>
<dbReference type="GO" id="GO:0008237">
    <property type="term" value="F:metallopeptidase activity"/>
    <property type="evidence" value="ECO:0007669"/>
    <property type="project" value="UniProtKB-KW"/>
</dbReference>
<accession>A0A1M5V589</accession>
<dbReference type="InterPro" id="IPR010428">
    <property type="entry name" value="Zincin_1"/>
</dbReference>
<dbReference type="Gene3D" id="3.30.2010.20">
    <property type="match status" value="1"/>
</dbReference>
<proteinExistence type="predicted"/>
<dbReference type="Proteomes" id="UP000184139">
    <property type="component" value="Unassembled WGS sequence"/>
</dbReference>
<protein>
    <submittedName>
        <fullName evidence="1">Predicted Zn-dependent protease, minimal metalloprotease (MMP)-like domain</fullName>
    </submittedName>
</protein>
<dbReference type="GO" id="GO:0006508">
    <property type="term" value="P:proteolysis"/>
    <property type="evidence" value="ECO:0007669"/>
    <property type="project" value="UniProtKB-KW"/>
</dbReference>
<reference evidence="1 2" key="1">
    <citation type="submission" date="2016-11" db="EMBL/GenBank/DDBJ databases">
        <authorList>
            <person name="Jaros S."/>
            <person name="Januszkiewicz K."/>
            <person name="Wedrychowicz H."/>
        </authorList>
    </citation>
    <scope>NUCLEOTIDE SEQUENCE [LARGE SCALE GENOMIC DNA]</scope>
    <source>
        <strain evidence="1 2">DSM 9705</strain>
    </source>
</reference>
<dbReference type="RefSeq" id="WP_161949815.1">
    <property type="nucleotide sequence ID" value="NZ_FQXS01000007.1"/>
</dbReference>
<dbReference type="SUPFAM" id="SSF55486">
    <property type="entry name" value="Metalloproteases ('zincins'), catalytic domain"/>
    <property type="match status" value="1"/>
</dbReference>